<dbReference type="InterPro" id="IPR026960">
    <property type="entry name" value="RVT-Znf"/>
</dbReference>
<dbReference type="SUPFAM" id="SSF53098">
    <property type="entry name" value="Ribonuclease H-like"/>
    <property type="match status" value="1"/>
</dbReference>
<dbReference type="GeneID" id="104793932"/>
<dbReference type="Proteomes" id="UP000694864">
    <property type="component" value="Chromosome 6"/>
</dbReference>
<reference evidence="3" key="1">
    <citation type="journal article" date="2014" name="Nat. Commun.">
        <title>The emerging biofuel crop Camelina sativa retains a highly undifferentiated hexaploid genome structure.</title>
        <authorList>
            <person name="Kagale S."/>
            <person name="Koh C."/>
            <person name="Nixon J."/>
            <person name="Bollina V."/>
            <person name="Clarke W.E."/>
            <person name="Tuteja R."/>
            <person name="Spillane C."/>
            <person name="Robinson S.J."/>
            <person name="Links M.G."/>
            <person name="Clarke C."/>
            <person name="Higgins E.E."/>
            <person name="Huebert T."/>
            <person name="Sharpe A.G."/>
            <person name="Parkin I.A."/>
        </authorList>
    </citation>
    <scope>NUCLEOTIDE SEQUENCE [LARGE SCALE GENOMIC DNA]</scope>
    <source>
        <strain evidence="3">cv. DH55</strain>
    </source>
</reference>
<evidence type="ECO:0000259" key="2">
    <source>
        <dbReference type="Pfam" id="PF13966"/>
    </source>
</evidence>
<protein>
    <submittedName>
        <fullName evidence="4">Uncharacterized protein LOC104793932</fullName>
    </submittedName>
</protein>
<accession>A0ABM0ZPE9</accession>
<organism evidence="3 4">
    <name type="scientific">Camelina sativa</name>
    <name type="common">False flax</name>
    <name type="synonym">Myagrum sativum</name>
    <dbReference type="NCBI Taxonomy" id="90675"/>
    <lineage>
        <taxon>Eukaryota</taxon>
        <taxon>Viridiplantae</taxon>
        <taxon>Streptophyta</taxon>
        <taxon>Embryophyta</taxon>
        <taxon>Tracheophyta</taxon>
        <taxon>Spermatophyta</taxon>
        <taxon>Magnoliopsida</taxon>
        <taxon>eudicotyledons</taxon>
        <taxon>Gunneridae</taxon>
        <taxon>Pentapetalae</taxon>
        <taxon>rosids</taxon>
        <taxon>malvids</taxon>
        <taxon>Brassicales</taxon>
        <taxon>Brassicaceae</taxon>
        <taxon>Camelineae</taxon>
        <taxon>Camelina</taxon>
    </lineage>
</organism>
<dbReference type="Pfam" id="PF13456">
    <property type="entry name" value="RVT_3"/>
    <property type="match status" value="1"/>
</dbReference>
<proteinExistence type="predicted"/>
<dbReference type="InterPro" id="IPR012337">
    <property type="entry name" value="RNaseH-like_sf"/>
</dbReference>
<dbReference type="InterPro" id="IPR002156">
    <property type="entry name" value="RNaseH_domain"/>
</dbReference>
<dbReference type="InterPro" id="IPR044730">
    <property type="entry name" value="RNase_H-like_dom_plant"/>
</dbReference>
<dbReference type="CDD" id="cd06222">
    <property type="entry name" value="RNase_H_like"/>
    <property type="match status" value="1"/>
</dbReference>
<reference evidence="4" key="2">
    <citation type="submission" date="2025-08" db="UniProtKB">
        <authorList>
            <consortium name="RefSeq"/>
        </authorList>
    </citation>
    <scope>IDENTIFICATION</scope>
    <source>
        <tissue evidence="4">Leaf</tissue>
    </source>
</reference>
<keyword evidence="3" id="KW-1185">Reference proteome</keyword>
<evidence type="ECO:0000313" key="4">
    <source>
        <dbReference type="RefSeq" id="XP_010518654.1"/>
    </source>
</evidence>
<gene>
    <name evidence="4" type="primary">LOC104793932</name>
</gene>
<name>A0ABM0ZPE9_CAMSA</name>
<dbReference type="Pfam" id="PF13966">
    <property type="entry name" value="zf-RVT"/>
    <property type="match status" value="1"/>
</dbReference>
<dbReference type="RefSeq" id="XP_010518654.1">
    <property type="nucleotide sequence ID" value="XM_010520352.1"/>
</dbReference>
<sequence>MAQLAATFVPEDVAIISALPIGRSDLPDLLGWHFTKTGKYTVKSGYNILQQHRVSNSGGKDIGPHITPLHAFVWTIKCPPKVRPFMWQAITGCVAVSSNLRKRGLGCDTQCVLCGAPEETINHVLFECPPTRQVWALSQFPTRSGISLRSRILDPNPEAILRVAEDESKAWFLAQLEEVAEPTSLVPRIFPGGGRGFLRDRDHTNFLCFLNGFWKATDPFAGREVEALLWAMRCMIGADNQDVVFFTDCSDLVKMVSSPSEWPVFKTYLEDIQEDKEEFTSFSLILIPRTQNGKADNLAQRVRSEPYFITFVNNVPSHWL</sequence>
<evidence type="ECO:0000259" key="1">
    <source>
        <dbReference type="Pfam" id="PF13456"/>
    </source>
</evidence>
<evidence type="ECO:0000313" key="3">
    <source>
        <dbReference type="Proteomes" id="UP000694864"/>
    </source>
</evidence>
<feature type="domain" description="RNase H type-1" evidence="1">
    <location>
        <begin position="214"/>
        <end position="301"/>
    </location>
</feature>
<dbReference type="Gene3D" id="3.30.420.10">
    <property type="entry name" value="Ribonuclease H-like superfamily/Ribonuclease H"/>
    <property type="match status" value="1"/>
</dbReference>
<dbReference type="InterPro" id="IPR036397">
    <property type="entry name" value="RNaseH_sf"/>
</dbReference>
<feature type="domain" description="Reverse transcriptase zinc-binding" evidence="2">
    <location>
        <begin position="40"/>
        <end position="135"/>
    </location>
</feature>